<dbReference type="AlphaFoldDB" id="A0A7W9GGW2"/>
<reference evidence="1 2" key="1">
    <citation type="submission" date="2020-08" db="EMBL/GenBank/DDBJ databases">
        <title>Sequencing the genomes of 1000 actinobacteria strains.</title>
        <authorList>
            <person name="Klenk H.-P."/>
        </authorList>
    </citation>
    <scope>NUCLEOTIDE SEQUENCE [LARGE SCALE GENOMIC DNA]</scope>
    <source>
        <strain evidence="1 2">DSM 45507</strain>
    </source>
</reference>
<dbReference type="SUPFAM" id="SSF53822">
    <property type="entry name" value="Periplasmic binding protein-like I"/>
    <property type="match status" value="1"/>
</dbReference>
<name>A0A7W9GGW2_9ACTN</name>
<dbReference type="EMBL" id="JACHMB010000001">
    <property type="protein sequence ID" value="MBB5783366.1"/>
    <property type="molecule type" value="Genomic_DNA"/>
</dbReference>
<dbReference type="InterPro" id="IPR028082">
    <property type="entry name" value="Peripla_BP_I"/>
</dbReference>
<accession>A0A7W9GGW2</accession>
<sequence>MKAFLKSNPDIDVLYAHNDDMGLGAIEAGSSWTWPRRSSRVSRCRPAW</sequence>
<dbReference type="Proteomes" id="UP000579153">
    <property type="component" value="Unassembled WGS sequence"/>
</dbReference>
<dbReference type="Gene3D" id="3.40.50.2300">
    <property type="match status" value="1"/>
</dbReference>
<protein>
    <recommendedName>
        <fullName evidence="3">Periplasmic binding protein domain-containing protein</fullName>
    </recommendedName>
</protein>
<evidence type="ECO:0008006" key="3">
    <source>
        <dbReference type="Google" id="ProtNLM"/>
    </source>
</evidence>
<evidence type="ECO:0000313" key="1">
    <source>
        <dbReference type="EMBL" id="MBB5783366.1"/>
    </source>
</evidence>
<gene>
    <name evidence="1" type="ORF">HD596_010122</name>
</gene>
<organism evidence="1 2">
    <name type="scientific">Nonomuraea jabiensis</name>
    <dbReference type="NCBI Taxonomy" id="882448"/>
    <lineage>
        <taxon>Bacteria</taxon>
        <taxon>Bacillati</taxon>
        <taxon>Actinomycetota</taxon>
        <taxon>Actinomycetes</taxon>
        <taxon>Streptosporangiales</taxon>
        <taxon>Streptosporangiaceae</taxon>
        <taxon>Nonomuraea</taxon>
    </lineage>
</organism>
<dbReference type="RefSeq" id="WP_246555412.1">
    <property type="nucleotide sequence ID" value="NZ_JACHMB010000001.1"/>
</dbReference>
<proteinExistence type="predicted"/>
<keyword evidence="2" id="KW-1185">Reference proteome</keyword>
<evidence type="ECO:0000313" key="2">
    <source>
        <dbReference type="Proteomes" id="UP000579153"/>
    </source>
</evidence>
<comment type="caution">
    <text evidence="1">The sequence shown here is derived from an EMBL/GenBank/DDBJ whole genome shotgun (WGS) entry which is preliminary data.</text>
</comment>